<comment type="caution">
    <text evidence="2">The sequence shown here is derived from an EMBL/GenBank/DDBJ whole genome shotgun (WGS) entry which is preliminary data.</text>
</comment>
<dbReference type="InterPro" id="IPR056909">
    <property type="entry name" value="SU10_portal"/>
</dbReference>
<gene>
    <name evidence="2" type="ORF">LNAOJCKE_0414</name>
</gene>
<feature type="compositionally biased region" description="Polar residues" evidence="1">
    <location>
        <begin position="663"/>
        <end position="673"/>
    </location>
</feature>
<reference evidence="2" key="1">
    <citation type="journal article" date="2021" name="Front. Microbiol.">
        <title>Comprehensive Comparative Genomics and Phenotyping of Methylobacterium Species.</title>
        <authorList>
            <person name="Alessa O."/>
            <person name="Ogura Y."/>
            <person name="Fujitani Y."/>
            <person name="Takami H."/>
            <person name="Hayashi T."/>
            <person name="Sahin N."/>
            <person name="Tani A."/>
        </authorList>
    </citation>
    <scope>NUCLEOTIDE SEQUENCE</scope>
    <source>
        <strain evidence="2">NBRC 15686</strain>
    </source>
</reference>
<sequence length="673" mass="75777">MSKNPLTDERIGVLIDHKISDAISWYSSKLSTERTRVLEYYERKLPKPQHVNGSTWVSAHVFKAVEQMTAQLGDTFSAGSGIISFDALHAQDVEAARIASDYTNYVFFKQNCGRKIIRSTIFNGLTARVGIAKVFWEPNVVEEELEFAQVTAEELQAWESDDNLEFEADVQPDGTFSGRVVTRRDNGQVRVEVVNPEDFAIERQAEELTESTFCVHRSVMTVDEIERLYPKMKGRRDDILSGQDDSGEFAPERLARFGEVSDGIRLRNEHVQDELQEVTVYEAYSRFKREGDLTARLYKVLRCGKVTLDIEPVTELPFVVFTPIPMAGRFYGTNYAKTVIPTQNLHTTMWRAMADHAALTTNPRWFVPTGSLSNPKEFLANRFGGIIEHNPGLKPEAMQQPAMNPMLTTMLQGLDQMNEEITGISAASIGLNKDVLSQQNSSALYEQFTGNGQTRQKQIARNFADDFLVPLFEKIYKLVVQFEDNEKQIEVAGNFIPVDPWRWIDKRTASASVHLGFGEKESRAREIIQFATELKQNGGDAFTGSEGFYNMLSDAMTLKGHRADVARYLPIREPQPPQPSEREMAEVEQIRGQAALFNAQAQAAIGKLTITAETNAAKNSFNTLDLAMKQRNAEAEERRKSAEAQSRIELAHEEMELLKNPPEGTQSRGIISP</sequence>
<keyword evidence="3" id="KW-1185">Reference proteome</keyword>
<dbReference type="Pfam" id="PF23899">
    <property type="entry name" value="SU10_portal"/>
    <property type="match status" value="1"/>
</dbReference>
<evidence type="ECO:0008006" key="4">
    <source>
        <dbReference type="Google" id="ProtNLM"/>
    </source>
</evidence>
<dbReference type="EMBL" id="BPRC01000001">
    <property type="protein sequence ID" value="GJE63220.1"/>
    <property type="molecule type" value="Genomic_DNA"/>
</dbReference>
<evidence type="ECO:0000256" key="1">
    <source>
        <dbReference type="SAM" id="MobiDB-lite"/>
    </source>
</evidence>
<feature type="region of interest" description="Disordered" evidence="1">
    <location>
        <begin position="652"/>
        <end position="673"/>
    </location>
</feature>
<accession>A0ABQ4U701</accession>
<name>A0ABQ4U701_9HYPH</name>
<dbReference type="RefSeq" id="WP_425543173.1">
    <property type="nucleotide sequence ID" value="NZ_BAAADH010000020.1"/>
</dbReference>
<dbReference type="Proteomes" id="UP001055039">
    <property type="component" value="Unassembled WGS sequence"/>
</dbReference>
<proteinExistence type="predicted"/>
<organism evidence="2 3">
    <name type="scientific">Methylorubrum aminovorans</name>
    <dbReference type="NCBI Taxonomy" id="269069"/>
    <lineage>
        <taxon>Bacteria</taxon>
        <taxon>Pseudomonadati</taxon>
        <taxon>Pseudomonadota</taxon>
        <taxon>Alphaproteobacteria</taxon>
        <taxon>Hyphomicrobiales</taxon>
        <taxon>Methylobacteriaceae</taxon>
        <taxon>Methylorubrum</taxon>
    </lineage>
</organism>
<protein>
    <recommendedName>
        <fullName evidence="4">Portal protein</fullName>
    </recommendedName>
</protein>
<evidence type="ECO:0000313" key="2">
    <source>
        <dbReference type="EMBL" id="GJE63220.1"/>
    </source>
</evidence>
<reference evidence="2" key="2">
    <citation type="submission" date="2021-08" db="EMBL/GenBank/DDBJ databases">
        <authorList>
            <person name="Tani A."/>
            <person name="Ola A."/>
            <person name="Ogura Y."/>
            <person name="Katsura K."/>
            <person name="Hayashi T."/>
        </authorList>
    </citation>
    <scope>NUCLEOTIDE SEQUENCE</scope>
    <source>
        <strain evidence="2">NBRC 15686</strain>
    </source>
</reference>
<evidence type="ECO:0000313" key="3">
    <source>
        <dbReference type="Proteomes" id="UP001055039"/>
    </source>
</evidence>